<gene>
    <name evidence="9" type="ORF">B4U37_08195</name>
    <name evidence="10" type="ORF">FZC74_03115</name>
</gene>
<name>A0A1Y0CL50_9BACI</name>
<dbReference type="RefSeq" id="WP_088017823.1">
    <property type="nucleotide sequence ID" value="NZ_CP020880.1"/>
</dbReference>
<evidence type="ECO:0000313" key="9">
    <source>
        <dbReference type="EMBL" id="ART76011.1"/>
    </source>
</evidence>
<dbReference type="GO" id="GO:0006950">
    <property type="term" value="P:response to stress"/>
    <property type="evidence" value="ECO:0007669"/>
    <property type="project" value="UniProtKB-ARBA"/>
</dbReference>
<dbReference type="Pfam" id="PF08281">
    <property type="entry name" value="Sigma70_r4_2"/>
    <property type="match status" value="1"/>
</dbReference>
<evidence type="ECO:0000313" key="11">
    <source>
        <dbReference type="Proteomes" id="UP000195573"/>
    </source>
</evidence>
<reference evidence="9 11" key="1">
    <citation type="submission" date="2017-04" db="EMBL/GenBank/DDBJ databases">
        <title>Complete Genome Sequence of the Bacillus horikoshii 20a strain from Cuatro Cienegas, Coahuila, Mexico.</title>
        <authorList>
            <person name="Zarza E."/>
            <person name="Alcaraz L.D."/>
            <person name="Aguilar-Salinas B."/>
            <person name="Islas A."/>
            <person name="Olmedo-Alvarez G."/>
        </authorList>
    </citation>
    <scope>NUCLEOTIDE SEQUENCE [LARGE SCALE GENOMIC DNA]</scope>
    <source>
        <strain evidence="9 11">20a</strain>
    </source>
</reference>
<protein>
    <recommendedName>
        <fullName evidence="6">RNA polymerase sigma factor</fullName>
    </recommendedName>
</protein>
<evidence type="ECO:0000256" key="6">
    <source>
        <dbReference type="RuleBase" id="RU000716"/>
    </source>
</evidence>
<dbReference type="Pfam" id="PF04542">
    <property type="entry name" value="Sigma70_r2"/>
    <property type="match status" value="1"/>
</dbReference>
<dbReference type="InterPro" id="IPR013325">
    <property type="entry name" value="RNA_pol_sigma_r2"/>
</dbReference>
<dbReference type="InterPro" id="IPR039425">
    <property type="entry name" value="RNA_pol_sigma-70-like"/>
</dbReference>
<evidence type="ECO:0000256" key="1">
    <source>
        <dbReference type="ARBA" id="ARBA00010641"/>
    </source>
</evidence>
<keyword evidence="3 6" id="KW-0731">Sigma factor</keyword>
<keyword evidence="5 6" id="KW-0804">Transcription</keyword>
<dbReference type="Gene3D" id="1.10.10.10">
    <property type="entry name" value="Winged helix-like DNA-binding domain superfamily/Winged helix DNA-binding domain"/>
    <property type="match status" value="1"/>
</dbReference>
<dbReference type="Proteomes" id="UP000195573">
    <property type="component" value="Chromosome"/>
</dbReference>
<dbReference type="SUPFAM" id="SSF88659">
    <property type="entry name" value="Sigma3 and sigma4 domains of RNA polymerase sigma factors"/>
    <property type="match status" value="1"/>
</dbReference>
<dbReference type="PANTHER" id="PTHR43133:SF60">
    <property type="entry name" value="RNA POLYMERASE SIGMA FACTOR SIGV"/>
    <property type="match status" value="1"/>
</dbReference>
<evidence type="ECO:0000256" key="3">
    <source>
        <dbReference type="ARBA" id="ARBA00023082"/>
    </source>
</evidence>
<dbReference type="EMBL" id="VTEU01000001">
    <property type="protein sequence ID" value="TYS61279.1"/>
    <property type="molecule type" value="Genomic_DNA"/>
</dbReference>
<evidence type="ECO:0000256" key="2">
    <source>
        <dbReference type="ARBA" id="ARBA00023015"/>
    </source>
</evidence>
<organism evidence="10 12">
    <name type="scientific">Sutcliffiella horikoshii</name>
    <dbReference type="NCBI Taxonomy" id="79883"/>
    <lineage>
        <taxon>Bacteria</taxon>
        <taxon>Bacillati</taxon>
        <taxon>Bacillota</taxon>
        <taxon>Bacilli</taxon>
        <taxon>Bacillales</taxon>
        <taxon>Bacillaceae</taxon>
        <taxon>Sutcliffiella</taxon>
    </lineage>
</organism>
<dbReference type="PANTHER" id="PTHR43133">
    <property type="entry name" value="RNA POLYMERASE ECF-TYPE SIGMA FACTO"/>
    <property type="match status" value="1"/>
</dbReference>
<keyword evidence="11" id="KW-1185">Reference proteome</keyword>
<keyword evidence="2 6" id="KW-0805">Transcription regulation</keyword>
<dbReference type="GO" id="GO:0006352">
    <property type="term" value="P:DNA-templated transcription initiation"/>
    <property type="evidence" value="ECO:0007669"/>
    <property type="project" value="InterPro"/>
</dbReference>
<evidence type="ECO:0000259" key="8">
    <source>
        <dbReference type="Pfam" id="PF08281"/>
    </source>
</evidence>
<evidence type="ECO:0000313" key="12">
    <source>
        <dbReference type="Proteomes" id="UP000323393"/>
    </source>
</evidence>
<dbReference type="CDD" id="cd06171">
    <property type="entry name" value="Sigma70_r4"/>
    <property type="match status" value="1"/>
</dbReference>
<reference evidence="10 12" key="2">
    <citation type="submission" date="2019-08" db="EMBL/GenBank/DDBJ databases">
        <title>Bacillus genomes from the desert of Cuatro Cienegas, Coahuila.</title>
        <authorList>
            <person name="Olmedo-Alvarez G."/>
        </authorList>
    </citation>
    <scope>NUCLEOTIDE SEQUENCE [LARGE SCALE GENOMIC DNA]</scope>
    <source>
        <strain evidence="10 12">CH88_3T</strain>
    </source>
</reference>
<dbReference type="InterPro" id="IPR007627">
    <property type="entry name" value="RNA_pol_sigma70_r2"/>
</dbReference>
<evidence type="ECO:0000256" key="4">
    <source>
        <dbReference type="ARBA" id="ARBA00023125"/>
    </source>
</evidence>
<dbReference type="PROSITE" id="PS01063">
    <property type="entry name" value="SIGMA70_ECF"/>
    <property type="match status" value="1"/>
</dbReference>
<dbReference type="AlphaFoldDB" id="A0A1Y0CL50"/>
<proteinExistence type="inferred from homology"/>
<sequence>MHLVEQLKNKEESALKELMTIYGDYLLRTAYLLVKDSHLAEEVVQDTFITAFKKIHQLDEEEKLKSWLTSITVNRCKMQMRKWSFKSILLNFEFAERVTEDEQIEGPEAQLLLDFQNQSLSESIQKLDYKYREVIILYYFNEMKISEIAVLLAIAESTVKTRLKRGRSNLKNIFEKGEDESATQRKTSG</sequence>
<evidence type="ECO:0000256" key="5">
    <source>
        <dbReference type="ARBA" id="ARBA00023163"/>
    </source>
</evidence>
<keyword evidence="4 6" id="KW-0238">DNA-binding</keyword>
<evidence type="ECO:0000313" key="10">
    <source>
        <dbReference type="EMBL" id="TYS61279.1"/>
    </source>
</evidence>
<accession>A0A1Y0CL50</accession>
<feature type="domain" description="RNA polymerase sigma-70 region 2" evidence="7">
    <location>
        <begin position="20"/>
        <end position="82"/>
    </location>
</feature>
<feature type="domain" description="RNA polymerase sigma factor 70 region 4 type 2" evidence="8">
    <location>
        <begin position="119"/>
        <end position="170"/>
    </location>
</feature>
<dbReference type="GO" id="GO:0016987">
    <property type="term" value="F:sigma factor activity"/>
    <property type="evidence" value="ECO:0007669"/>
    <property type="project" value="UniProtKB-KW"/>
</dbReference>
<dbReference type="InterPro" id="IPR036388">
    <property type="entry name" value="WH-like_DNA-bd_sf"/>
</dbReference>
<dbReference type="Proteomes" id="UP000323393">
    <property type="component" value="Unassembled WGS sequence"/>
</dbReference>
<dbReference type="NCBIfam" id="TIGR02937">
    <property type="entry name" value="sigma70-ECF"/>
    <property type="match status" value="1"/>
</dbReference>
<dbReference type="GeneID" id="96738404"/>
<dbReference type="InterPro" id="IPR014284">
    <property type="entry name" value="RNA_pol_sigma-70_dom"/>
</dbReference>
<dbReference type="EMBL" id="CP020880">
    <property type="protein sequence ID" value="ART76011.1"/>
    <property type="molecule type" value="Genomic_DNA"/>
</dbReference>
<evidence type="ECO:0000259" key="7">
    <source>
        <dbReference type="Pfam" id="PF04542"/>
    </source>
</evidence>
<dbReference type="InterPro" id="IPR013324">
    <property type="entry name" value="RNA_pol_sigma_r3/r4-like"/>
</dbReference>
<comment type="similarity">
    <text evidence="1 6">Belongs to the sigma-70 factor family. ECF subfamily.</text>
</comment>
<dbReference type="SUPFAM" id="SSF88946">
    <property type="entry name" value="Sigma2 domain of RNA polymerase sigma factors"/>
    <property type="match status" value="1"/>
</dbReference>
<dbReference type="Gene3D" id="1.10.1740.10">
    <property type="match status" value="1"/>
</dbReference>
<dbReference type="InterPro" id="IPR000838">
    <property type="entry name" value="RNA_pol_sigma70_ECF_CS"/>
</dbReference>
<dbReference type="GO" id="GO:0003677">
    <property type="term" value="F:DNA binding"/>
    <property type="evidence" value="ECO:0007669"/>
    <property type="project" value="UniProtKB-KW"/>
</dbReference>
<dbReference type="KEGG" id="bhk:B4U37_08195"/>
<dbReference type="InterPro" id="IPR013249">
    <property type="entry name" value="RNA_pol_sigma70_r4_t2"/>
</dbReference>